<dbReference type="Pfam" id="PF00072">
    <property type="entry name" value="Response_reg"/>
    <property type="match status" value="1"/>
</dbReference>
<dbReference type="eggNOG" id="COG2197">
    <property type="taxonomic scope" value="Bacteria"/>
</dbReference>
<dbReference type="InterPro" id="IPR016032">
    <property type="entry name" value="Sig_transdc_resp-reg_C-effctor"/>
</dbReference>
<dbReference type="PANTHER" id="PTHR45566:SF1">
    <property type="entry name" value="HTH-TYPE TRANSCRIPTIONAL REGULATOR YHJB-RELATED"/>
    <property type="match status" value="1"/>
</dbReference>
<dbReference type="PRINTS" id="PR00038">
    <property type="entry name" value="HTHLUXR"/>
</dbReference>
<feature type="domain" description="Response regulatory" evidence="5">
    <location>
        <begin position="2"/>
        <end position="119"/>
    </location>
</feature>
<dbReference type="Pfam" id="PF00196">
    <property type="entry name" value="GerE"/>
    <property type="match status" value="1"/>
</dbReference>
<sequence length="226" mass="23670">MKILIVDDHPLIREALRHVLPGLAADIQLLDAADCETGLKLADVHPDLDLALLDLTLPGCRGMSALQTFRGAHPALPIVVLSGFDDSETVLAALDQGAMGFIPKSSTNEVLLGALRLVLSGGVYVPRQAIVGELGLGAPAPRADDTPRRPQTASDIGLTERQAEVLTLMVQGKPNKEICRELNLAEGTVKVHITAILKALGASNRTQAVLAASRIGLKLGSPGGHS</sequence>
<dbReference type="SUPFAM" id="SSF52172">
    <property type="entry name" value="CheY-like"/>
    <property type="match status" value="1"/>
</dbReference>
<organism evidence="6 7">
    <name type="scientific">Methyloversatilis universalis (strain ATCC BAA-1314 / DSM 25237 / JCM 13912 / CCUG 52030 / FAM5)</name>
    <dbReference type="NCBI Taxonomy" id="1000565"/>
    <lineage>
        <taxon>Bacteria</taxon>
        <taxon>Pseudomonadati</taxon>
        <taxon>Pseudomonadota</taxon>
        <taxon>Betaproteobacteria</taxon>
        <taxon>Nitrosomonadales</taxon>
        <taxon>Sterolibacteriaceae</taxon>
        <taxon>Methyloversatilis</taxon>
    </lineage>
</organism>
<dbReference type="CDD" id="cd06170">
    <property type="entry name" value="LuxR_C_like"/>
    <property type="match status" value="1"/>
</dbReference>
<keyword evidence="2" id="KW-0238">DNA-binding</keyword>
<dbReference type="GO" id="GO:0003677">
    <property type="term" value="F:DNA binding"/>
    <property type="evidence" value="ECO:0007669"/>
    <property type="project" value="UniProtKB-KW"/>
</dbReference>
<dbReference type="PANTHER" id="PTHR45566">
    <property type="entry name" value="HTH-TYPE TRANSCRIPTIONAL REGULATOR YHJB-RELATED"/>
    <property type="match status" value="1"/>
</dbReference>
<dbReference type="InterPro" id="IPR011006">
    <property type="entry name" value="CheY-like_superfamily"/>
</dbReference>
<comment type="caution">
    <text evidence="6">The sequence shown here is derived from an EMBL/GenBank/DDBJ whole genome shotgun (WGS) entry which is preliminary data.</text>
</comment>
<dbReference type="RefSeq" id="WP_008061089.1">
    <property type="nucleotide sequence ID" value="NZ_AFHG01000048.1"/>
</dbReference>
<dbReference type="Proteomes" id="UP000005019">
    <property type="component" value="Unassembled WGS sequence"/>
</dbReference>
<evidence type="ECO:0000259" key="4">
    <source>
        <dbReference type="PROSITE" id="PS50043"/>
    </source>
</evidence>
<dbReference type="GO" id="GO:0000160">
    <property type="term" value="P:phosphorelay signal transduction system"/>
    <property type="evidence" value="ECO:0007669"/>
    <property type="project" value="InterPro"/>
</dbReference>
<evidence type="ECO:0000313" key="7">
    <source>
        <dbReference type="Proteomes" id="UP000005019"/>
    </source>
</evidence>
<evidence type="ECO:0000256" key="3">
    <source>
        <dbReference type="PROSITE-ProRule" id="PRU00169"/>
    </source>
</evidence>
<dbReference type="SMART" id="SM00421">
    <property type="entry name" value="HTH_LUXR"/>
    <property type="match status" value="1"/>
</dbReference>
<dbReference type="InterPro" id="IPR001789">
    <property type="entry name" value="Sig_transdc_resp-reg_receiver"/>
</dbReference>
<dbReference type="SUPFAM" id="SSF46894">
    <property type="entry name" value="C-terminal effector domain of the bipartite response regulators"/>
    <property type="match status" value="1"/>
</dbReference>
<name>F5RCA1_METUF</name>
<dbReference type="PROSITE" id="PS50110">
    <property type="entry name" value="RESPONSE_REGULATORY"/>
    <property type="match status" value="1"/>
</dbReference>
<evidence type="ECO:0000256" key="1">
    <source>
        <dbReference type="ARBA" id="ARBA00022553"/>
    </source>
</evidence>
<keyword evidence="1 3" id="KW-0597">Phosphoprotein</keyword>
<dbReference type="CDD" id="cd17535">
    <property type="entry name" value="REC_NarL-like"/>
    <property type="match status" value="1"/>
</dbReference>
<feature type="domain" description="HTH luxR-type" evidence="4">
    <location>
        <begin position="151"/>
        <end position="216"/>
    </location>
</feature>
<gene>
    <name evidence="6" type="ORF">METUNv1_01904</name>
</gene>
<dbReference type="Gene3D" id="3.40.50.2300">
    <property type="match status" value="1"/>
</dbReference>
<dbReference type="InterPro" id="IPR000792">
    <property type="entry name" value="Tscrpt_reg_LuxR_C"/>
</dbReference>
<reference evidence="6 7" key="1">
    <citation type="journal article" date="2011" name="J. Bacteriol.">
        <title>Genome sequence of Methyloversatilis universalis FAM5T, a methylotrophic representative of the order Rhodocyclales.</title>
        <authorList>
            <person name="Kittichotirat W."/>
            <person name="Good N.M."/>
            <person name="Hall R."/>
            <person name="Bringel F."/>
            <person name="Lajus A."/>
            <person name="Medigue C."/>
            <person name="Smalley N.E."/>
            <person name="Beck D."/>
            <person name="Bumgarner R."/>
            <person name="Vuilleumier S."/>
            <person name="Kalyuzhnaya M.G."/>
        </authorList>
    </citation>
    <scope>NUCLEOTIDE SEQUENCE [LARGE SCALE GENOMIC DNA]</scope>
    <source>
        <strain evidence="7">ATCC BAA-1314 / JCM 13912 / FAM5</strain>
    </source>
</reference>
<dbReference type="SMART" id="SM00448">
    <property type="entry name" value="REC"/>
    <property type="match status" value="1"/>
</dbReference>
<accession>F5RCA1</accession>
<dbReference type="OrthoDB" id="3623000at2"/>
<dbReference type="STRING" id="1000565.METUNv1_01904"/>
<evidence type="ECO:0000256" key="2">
    <source>
        <dbReference type="ARBA" id="ARBA00023125"/>
    </source>
</evidence>
<evidence type="ECO:0000259" key="5">
    <source>
        <dbReference type="PROSITE" id="PS50110"/>
    </source>
</evidence>
<protein>
    <submittedName>
        <fullName evidence="6">Two component transcriptional regulator, LuxR family</fullName>
    </submittedName>
</protein>
<dbReference type="InterPro" id="IPR058245">
    <property type="entry name" value="NreC/VraR/RcsB-like_REC"/>
</dbReference>
<dbReference type="GO" id="GO:0006355">
    <property type="term" value="P:regulation of DNA-templated transcription"/>
    <property type="evidence" value="ECO:0007669"/>
    <property type="project" value="InterPro"/>
</dbReference>
<dbReference type="EMBL" id="AFHG01000048">
    <property type="protein sequence ID" value="EGK71681.1"/>
    <property type="molecule type" value="Genomic_DNA"/>
</dbReference>
<dbReference type="InterPro" id="IPR051015">
    <property type="entry name" value="EvgA-like"/>
</dbReference>
<dbReference type="AlphaFoldDB" id="F5RCA1"/>
<feature type="modified residue" description="4-aspartylphosphate" evidence="3">
    <location>
        <position position="54"/>
    </location>
</feature>
<dbReference type="PROSITE" id="PS50043">
    <property type="entry name" value="HTH_LUXR_2"/>
    <property type="match status" value="1"/>
</dbReference>
<keyword evidence="7" id="KW-1185">Reference proteome</keyword>
<proteinExistence type="predicted"/>
<evidence type="ECO:0000313" key="6">
    <source>
        <dbReference type="EMBL" id="EGK71681.1"/>
    </source>
</evidence>